<dbReference type="EMBL" id="KN822022">
    <property type="protein sequence ID" value="KIM65520.1"/>
    <property type="molecule type" value="Genomic_DNA"/>
</dbReference>
<dbReference type="Proteomes" id="UP000053989">
    <property type="component" value="Unassembled WGS sequence"/>
</dbReference>
<protein>
    <recommendedName>
        <fullName evidence="4">Arrestin C-terminal-like domain-containing protein</fullName>
    </recommendedName>
</protein>
<dbReference type="Gene3D" id="2.60.40.640">
    <property type="match status" value="1"/>
</dbReference>
<gene>
    <name evidence="2" type="ORF">SCLCIDRAFT_22697</name>
</gene>
<dbReference type="InterPro" id="IPR050357">
    <property type="entry name" value="Arrestin_domain-protein"/>
</dbReference>
<dbReference type="InterPro" id="IPR014752">
    <property type="entry name" value="Arrestin-like_C"/>
</dbReference>
<dbReference type="GO" id="GO:0005886">
    <property type="term" value="C:plasma membrane"/>
    <property type="evidence" value="ECO:0007669"/>
    <property type="project" value="TreeGrafter"/>
</dbReference>
<evidence type="ECO:0000256" key="1">
    <source>
        <dbReference type="SAM" id="MobiDB-lite"/>
    </source>
</evidence>
<dbReference type="FunCoup" id="A0A0C3DY79">
    <property type="interactions" value="301"/>
</dbReference>
<feature type="region of interest" description="Disordered" evidence="1">
    <location>
        <begin position="780"/>
        <end position="835"/>
    </location>
</feature>
<dbReference type="PANTHER" id="PTHR11188">
    <property type="entry name" value="ARRESTIN DOMAIN CONTAINING PROTEIN"/>
    <property type="match status" value="1"/>
</dbReference>
<feature type="compositionally biased region" description="Low complexity" evidence="1">
    <location>
        <begin position="260"/>
        <end position="274"/>
    </location>
</feature>
<reference evidence="3" key="2">
    <citation type="submission" date="2015-01" db="EMBL/GenBank/DDBJ databases">
        <title>Evolutionary Origins and Diversification of the Mycorrhizal Mutualists.</title>
        <authorList>
            <consortium name="DOE Joint Genome Institute"/>
            <consortium name="Mycorrhizal Genomics Consortium"/>
            <person name="Kohler A."/>
            <person name="Kuo A."/>
            <person name="Nagy L.G."/>
            <person name="Floudas D."/>
            <person name="Copeland A."/>
            <person name="Barry K.W."/>
            <person name="Cichocki N."/>
            <person name="Veneault-Fourrey C."/>
            <person name="LaButti K."/>
            <person name="Lindquist E.A."/>
            <person name="Lipzen A."/>
            <person name="Lundell T."/>
            <person name="Morin E."/>
            <person name="Murat C."/>
            <person name="Riley R."/>
            <person name="Ohm R."/>
            <person name="Sun H."/>
            <person name="Tunlid A."/>
            <person name="Henrissat B."/>
            <person name="Grigoriev I.V."/>
            <person name="Hibbett D.S."/>
            <person name="Martin F."/>
        </authorList>
    </citation>
    <scope>NUCLEOTIDE SEQUENCE [LARGE SCALE GENOMIC DNA]</scope>
    <source>
        <strain evidence="3">Foug A</strain>
    </source>
</reference>
<dbReference type="STRING" id="1036808.A0A0C3DY79"/>
<evidence type="ECO:0000313" key="3">
    <source>
        <dbReference type="Proteomes" id="UP000053989"/>
    </source>
</evidence>
<feature type="region of interest" description="Disordered" evidence="1">
    <location>
        <begin position="863"/>
        <end position="915"/>
    </location>
</feature>
<dbReference type="GO" id="GO:0031625">
    <property type="term" value="F:ubiquitin protein ligase binding"/>
    <property type="evidence" value="ECO:0007669"/>
    <property type="project" value="TreeGrafter"/>
</dbReference>
<accession>A0A0C3DY79</accession>
<dbReference type="InParanoid" id="A0A0C3DY79"/>
<proteinExistence type="predicted"/>
<dbReference type="GO" id="GO:0005829">
    <property type="term" value="C:cytosol"/>
    <property type="evidence" value="ECO:0007669"/>
    <property type="project" value="TreeGrafter"/>
</dbReference>
<feature type="compositionally biased region" description="Polar residues" evidence="1">
    <location>
        <begin position="142"/>
        <end position="152"/>
    </location>
</feature>
<feature type="region of interest" description="Disordered" evidence="1">
    <location>
        <begin position="580"/>
        <end position="625"/>
    </location>
</feature>
<dbReference type="OrthoDB" id="2238745at2759"/>
<dbReference type="GO" id="GO:0030674">
    <property type="term" value="F:protein-macromolecule adaptor activity"/>
    <property type="evidence" value="ECO:0007669"/>
    <property type="project" value="TreeGrafter"/>
</dbReference>
<dbReference type="PANTHER" id="PTHR11188:SF17">
    <property type="entry name" value="FI21816P1"/>
    <property type="match status" value="1"/>
</dbReference>
<sequence>MDARPNALSIRLTEPVVFLRTNDPSGKHGPDPNDPPGFVRGLLTLHLTKPTRISSIEVELRAVVASTWPEGAGPRRIDVTDEHTIYSTSTTCFRPDDLSSMRRTASVGPGLSLMNANDYDHDYGHGIQRPPTYSAFAGPNTAGRTRSQTTRHVNCDFSPSAIQRQTPTPPYYSSLSLSSISPPTPASAPVTTLPPALHLPPSLANGIRSSPSNSSLRSSLNRDLSVSRRPSSDEDSLSSYRLSPIRARMSRSPQRGSPYARDTSSTRDASTTRDGSITRVGRARSRFSLTTVLDVVREVAGAVSPSGSRNGRIDVDGDAEVIERGRTKVRTIVPTPQNSDAPPRPSSMQRYNSYNLLGLRRVLGLDRTYTYPIVLSLPPNLPPTYSLPWARLTYSLRGVAHRPGAFTPKLTCSVPFIVVSAPAVSASEGGGGVGAGLPGDPGPVTVERIWEARLGYAVELSGRLLVIGADDDSVNGAESRLGNHAASVALDVIGDNVASLQMNDLEESSEARVPEEGTIMLGLNLAPLEKVKVWRLAAFIDEQVTYLSRNDGGRQDMLRRVVVWDVEDTNAAKEQTEKLQDAHRNRVKGKGSEETTASIPLLPTPLSPHRSPLVSHIQSGADSSELAGPGPYRIFTTIAIPSCQKKSDRRSLHFTIQHQDAGVRVEHTLRLVIRVEPLDGSQEGKSGGTVEDHSKLFDITVRIPVTILSCRCSSEWQALPRYCEVLENETHNSHAACPCDLRTALPEAFVRSGVRQLERVDSSDSRMSFENGSGNGLGSVLTLPLPTHARLPSGSPSSRLGQNIQSPLRTRQLASVPPSVVPHAQNGLAPPQPVLDASHVRLPQHNAPENDIATTLELRLSRSSNSLPRTGGHAHSPVSSSPRSPIAMYERLVSGQESEAGEEPPSYESVAGVVA</sequence>
<evidence type="ECO:0000313" key="2">
    <source>
        <dbReference type="EMBL" id="KIM65520.1"/>
    </source>
</evidence>
<name>A0A0C3DY79_9AGAM</name>
<feature type="compositionally biased region" description="Polar residues" evidence="1">
    <location>
        <begin position="794"/>
        <end position="813"/>
    </location>
</feature>
<feature type="compositionally biased region" description="Low complexity" evidence="1">
    <location>
        <begin position="171"/>
        <end position="229"/>
    </location>
</feature>
<evidence type="ECO:0008006" key="4">
    <source>
        <dbReference type="Google" id="ProtNLM"/>
    </source>
</evidence>
<reference evidence="2 3" key="1">
    <citation type="submission" date="2014-04" db="EMBL/GenBank/DDBJ databases">
        <authorList>
            <consortium name="DOE Joint Genome Institute"/>
            <person name="Kuo A."/>
            <person name="Kohler A."/>
            <person name="Nagy L.G."/>
            <person name="Floudas D."/>
            <person name="Copeland A."/>
            <person name="Barry K.W."/>
            <person name="Cichocki N."/>
            <person name="Veneault-Fourrey C."/>
            <person name="LaButti K."/>
            <person name="Lindquist E.A."/>
            <person name="Lipzen A."/>
            <person name="Lundell T."/>
            <person name="Morin E."/>
            <person name="Murat C."/>
            <person name="Sun H."/>
            <person name="Tunlid A."/>
            <person name="Henrissat B."/>
            <person name="Grigoriev I.V."/>
            <person name="Hibbett D.S."/>
            <person name="Martin F."/>
            <person name="Nordberg H.P."/>
            <person name="Cantor M.N."/>
            <person name="Hua S.X."/>
        </authorList>
    </citation>
    <scope>NUCLEOTIDE SEQUENCE [LARGE SCALE GENOMIC DNA]</scope>
    <source>
        <strain evidence="2 3">Foug A</strain>
    </source>
</reference>
<dbReference type="GO" id="GO:0070086">
    <property type="term" value="P:ubiquitin-dependent endocytosis"/>
    <property type="evidence" value="ECO:0007669"/>
    <property type="project" value="TreeGrafter"/>
</dbReference>
<organism evidence="2 3">
    <name type="scientific">Scleroderma citrinum Foug A</name>
    <dbReference type="NCBI Taxonomy" id="1036808"/>
    <lineage>
        <taxon>Eukaryota</taxon>
        <taxon>Fungi</taxon>
        <taxon>Dikarya</taxon>
        <taxon>Basidiomycota</taxon>
        <taxon>Agaricomycotina</taxon>
        <taxon>Agaricomycetes</taxon>
        <taxon>Agaricomycetidae</taxon>
        <taxon>Boletales</taxon>
        <taxon>Sclerodermatineae</taxon>
        <taxon>Sclerodermataceae</taxon>
        <taxon>Scleroderma</taxon>
    </lineage>
</organism>
<dbReference type="AlphaFoldDB" id="A0A0C3DY79"/>
<feature type="region of interest" description="Disordered" evidence="1">
    <location>
        <begin position="132"/>
        <end position="279"/>
    </location>
</feature>
<keyword evidence="3" id="KW-1185">Reference proteome</keyword>
<dbReference type="HOGENOM" id="CLU_007709_0_0_1"/>